<organism evidence="2 3">
    <name type="scientific">Phormidium tenue NIES-30</name>
    <dbReference type="NCBI Taxonomy" id="549789"/>
    <lineage>
        <taxon>Bacteria</taxon>
        <taxon>Bacillati</taxon>
        <taxon>Cyanobacteriota</taxon>
        <taxon>Cyanophyceae</taxon>
        <taxon>Oscillatoriophycideae</taxon>
        <taxon>Oscillatoriales</taxon>
        <taxon>Oscillatoriaceae</taxon>
        <taxon>Phormidium</taxon>
    </lineage>
</organism>
<name>A0A1U7IXL3_9CYAN</name>
<dbReference type="Proteomes" id="UP000185557">
    <property type="component" value="Unassembled WGS sequence"/>
</dbReference>
<reference evidence="2 3" key="1">
    <citation type="submission" date="2016-11" db="EMBL/GenBank/DDBJ databases">
        <title>Draft Genome Sequences of Nine Cyanobacterial Strains from Diverse Habitats.</title>
        <authorList>
            <person name="Zhu T."/>
            <person name="Hou S."/>
            <person name="Lu X."/>
            <person name="Hess W.R."/>
        </authorList>
    </citation>
    <scope>NUCLEOTIDE SEQUENCE [LARGE SCALE GENOMIC DNA]</scope>
    <source>
        <strain evidence="2 3">NIES-30</strain>
    </source>
</reference>
<dbReference type="InterPro" id="IPR032047">
    <property type="entry name" value="ResT/TelK_cat"/>
</dbReference>
<dbReference type="InterPro" id="IPR038280">
    <property type="entry name" value="ResT/TelK_cat_sf"/>
</dbReference>
<dbReference type="EMBL" id="MRCG01000043">
    <property type="protein sequence ID" value="OKH42910.1"/>
    <property type="molecule type" value="Genomic_DNA"/>
</dbReference>
<dbReference type="Gene3D" id="1.10.443.30">
    <property type="entry name" value="Telomere resolvase"/>
    <property type="match status" value="1"/>
</dbReference>
<protein>
    <recommendedName>
        <fullName evidence="1">Telomere resolvase ResT/TelK catalytic domain-containing protein</fullName>
    </recommendedName>
</protein>
<dbReference type="STRING" id="549789.NIES30_25800"/>
<keyword evidence="3" id="KW-1185">Reference proteome</keyword>
<dbReference type="RefSeq" id="WP_216277919.1">
    <property type="nucleotide sequence ID" value="NZ_MRCG01000043.1"/>
</dbReference>
<evidence type="ECO:0000313" key="2">
    <source>
        <dbReference type="EMBL" id="OKH42910.1"/>
    </source>
</evidence>
<dbReference type="Pfam" id="PF16684">
    <property type="entry name" value="ResT-TelK_cat"/>
    <property type="match status" value="1"/>
</dbReference>
<feature type="non-terminal residue" evidence="2">
    <location>
        <position position="328"/>
    </location>
</feature>
<gene>
    <name evidence="2" type="ORF">NIES30_25800</name>
</gene>
<dbReference type="AlphaFoldDB" id="A0A1U7IXL3"/>
<accession>A0A1U7IXL3</accession>
<proteinExistence type="predicted"/>
<sequence length="328" mass="36297">MASLSQTFDTARTEIVAAMEQRIEKGDRTKLTKKELEELITILVTKLMEMNALGTDTKAALDRLCAAEQELLERAYPRSSINSVYFPRYTKAIKAAIEAGRITLNGKNSYPRRWTKRNPLPGEPSSGSEARHYALDGFTYPIEMQALLRAATTQNANARQDDRQPVDLDAYMGKINVLLASNDPIDLIIAIAAVTGRRHTEVVSLGHLHPHGGEMAKLIPQGHPYLLRFTGQQKAAKAAYDLLTLVPAQNVLLAVETLRVMADIHDLDGVASDDPRMEALNARVNRRVVKVLGEVLPTPKGFTNISIHRCRAVYVPIALHFFCPPNIA</sequence>
<evidence type="ECO:0000313" key="3">
    <source>
        <dbReference type="Proteomes" id="UP000185557"/>
    </source>
</evidence>
<feature type="domain" description="Telomere resolvase ResT/TelK catalytic" evidence="1">
    <location>
        <begin position="163"/>
        <end position="326"/>
    </location>
</feature>
<comment type="caution">
    <text evidence="2">The sequence shown here is derived from an EMBL/GenBank/DDBJ whole genome shotgun (WGS) entry which is preliminary data.</text>
</comment>
<evidence type="ECO:0000259" key="1">
    <source>
        <dbReference type="Pfam" id="PF16684"/>
    </source>
</evidence>